<keyword evidence="2" id="KW-1185">Reference proteome</keyword>
<sequence length="295" mass="34176">MTDKQVLLVYLPKAGTLRSSTRMGRSNPGMYTAPEDPEKQIRTRAAKTLPPVETHRPFVGLTQVCMQLRKEFYPLYIAKQEVGLDMAHAGKYAATFFNPNMPMCYSDNIDPLGRSMPFRGNLTIALSDKILPLERLAGYLDALPLLEAWANSSRVEAGFGRYSRKRYVPQNDGEAKDLYRLYGRKVLPDRTCGEMNRNWRTVLRRKHLAAIRVYRTGRSYGRPYFHIIWKYEHRQPWMTQRYSTMPDSPTGRAAPGSWIWNLGFDLMEHFDVRVGAETYPAEIADDYDYWMNRAN</sequence>
<evidence type="ECO:0000313" key="2">
    <source>
        <dbReference type="Proteomes" id="UP001280581"/>
    </source>
</evidence>
<evidence type="ECO:0000313" key="1">
    <source>
        <dbReference type="EMBL" id="KAK3214472.1"/>
    </source>
</evidence>
<comment type="caution">
    <text evidence="1">The sequence shown here is derived from an EMBL/GenBank/DDBJ whole genome shotgun (WGS) entry which is preliminary data.</text>
</comment>
<gene>
    <name evidence="1" type="ORF">GRF29_19g265183</name>
</gene>
<reference evidence="1 2" key="1">
    <citation type="submission" date="2021-02" db="EMBL/GenBank/DDBJ databases">
        <title>Genome assembly of Pseudopithomyces chartarum.</title>
        <authorList>
            <person name="Jauregui R."/>
            <person name="Singh J."/>
            <person name="Voisey C."/>
        </authorList>
    </citation>
    <scope>NUCLEOTIDE SEQUENCE [LARGE SCALE GENOMIC DNA]</scope>
    <source>
        <strain evidence="1 2">AGR01</strain>
    </source>
</reference>
<dbReference type="EMBL" id="WVTA01000003">
    <property type="protein sequence ID" value="KAK3214472.1"/>
    <property type="molecule type" value="Genomic_DNA"/>
</dbReference>
<protein>
    <submittedName>
        <fullName evidence="1">Uncharacterized protein</fullName>
    </submittedName>
</protein>
<dbReference type="Proteomes" id="UP001280581">
    <property type="component" value="Unassembled WGS sequence"/>
</dbReference>
<dbReference type="AlphaFoldDB" id="A0AAN6M5B4"/>
<name>A0AAN6M5B4_9PLEO</name>
<organism evidence="1 2">
    <name type="scientific">Pseudopithomyces chartarum</name>
    <dbReference type="NCBI Taxonomy" id="1892770"/>
    <lineage>
        <taxon>Eukaryota</taxon>
        <taxon>Fungi</taxon>
        <taxon>Dikarya</taxon>
        <taxon>Ascomycota</taxon>
        <taxon>Pezizomycotina</taxon>
        <taxon>Dothideomycetes</taxon>
        <taxon>Pleosporomycetidae</taxon>
        <taxon>Pleosporales</taxon>
        <taxon>Massarineae</taxon>
        <taxon>Didymosphaeriaceae</taxon>
        <taxon>Pseudopithomyces</taxon>
    </lineage>
</organism>
<accession>A0AAN6M5B4</accession>
<proteinExistence type="predicted"/>